<proteinExistence type="predicted"/>
<dbReference type="PANTHER" id="PTHR39463:SF1">
    <property type="entry name" value="MEDUSA"/>
    <property type="match status" value="1"/>
</dbReference>
<dbReference type="Pfam" id="PF23305">
    <property type="entry name" value="DUF7082"/>
    <property type="match status" value="1"/>
</dbReference>
<evidence type="ECO:0000256" key="1">
    <source>
        <dbReference type="SAM" id="MobiDB-lite"/>
    </source>
</evidence>
<dbReference type="EMBL" id="SEOQ01000240">
    <property type="protein sequence ID" value="TFY66515.1"/>
    <property type="molecule type" value="Genomic_DNA"/>
</dbReference>
<feature type="domain" description="DUF7082" evidence="2">
    <location>
        <begin position="250"/>
        <end position="403"/>
    </location>
</feature>
<keyword evidence="4" id="KW-1185">Reference proteome</keyword>
<dbReference type="STRING" id="205917.A0A4Y9YW46"/>
<dbReference type="AlphaFoldDB" id="A0A4Y9YW46"/>
<name>A0A4Y9YW46_9AGAM</name>
<dbReference type="OrthoDB" id="1751210at2759"/>
<dbReference type="Proteomes" id="UP000298327">
    <property type="component" value="Unassembled WGS sequence"/>
</dbReference>
<accession>A0A4Y9YW46</accession>
<gene>
    <name evidence="3" type="ORF">EVG20_g4568</name>
</gene>
<feature type="region of interest" description="Disordered" evidence="1">
    <location>
        <begin position="487"/>
        <end position="507"/>
    </location>
</feature>
<evidence type="ECO:0000313" key="4">
    <source>
        <dbReference type="Proteomes" id="UP000298327"/>
    </source>
</evidence>
<dbReference type="GO" id="GO:0005634">
    <property type="term" value="C:nucleus"/>
    <property type="evidence" value="ECO:0007669"/>
    <property type="project" value="TreeGrafter"/>
</dbReference>
<feature type="region of interest" description="Disordered" evidence="1">
    <location>
        <begin position="181"/>
        <end position="200"/>
    </location>
</feature>
<sequence>MSTILLEPTALSQYNPCIPSTLPAYQTQNYNKMPALAPRSQSVSPPPFLAVSNIGMFHVMGYTPREGEQGIPLTVYTRFDNHFPNRRVFLRIIIGQRGIATEIRRIAYGGHEAWRLEGTVPDFHVHRSSSSTFTVSIQAVDSKHAILDSVTFGEFTYWDSGQSSGLRSNSRSLIRTAALGVSPTSRSEDELHRPHQQSALNRRARSASFQHTVPPANVRQQPPVLSTPGTMQILRRRDAADDAADGHLEPATLEFVTPLEDMAENLTADERRAGRRLVRFSRVQDGHKLLVSCQSLRPEDYDERHIAVSCIYRPSDGECYVTSVDIIYLLQHFVQDNFSVEEKNRIRRNLEGFRPTTISKTRAGSEDFFQQIMDFPMPKPRNIEKDVKVFPWGVLGAALDKIINKYSLFTVTQPIDDISSPAEQATHQYQAPEQTGLPSLASFMTSGSNTQLRLGMPDNSAPAPFVASQMHVDPSLLQSHAHLSSSSLVLPPDGRDRASSHGSASDLGISSEYVGEYPASHSAPIVSSTSTGSQDPYIGHVELRYPTFDSVEFQTLQEYSANASPTTYV</sequence>
<comment type="caution">
    <text evidence="3">The sequence shown here is derived from an EMBL/GenBank/DDBJ whole genome shotgun (WGS) entry which is preliminary data.</text>
</comment>
<evidence type="ECO:0000313" key="3">
    <source>
        <dbReference type="EMBL" id="TFY66515.1"/>
    </source>
</evidence>
<dbReference type="PANTHER" id="PTHR39463">
    <property type="entry name" value="MEDUSA"/>
    <property type="match status" value="1"/>
</dbReference>
<evidence type="ECO:0000259" key="2">
    <source>
        <dbReference type="Pfam" id="PF23305"/>
    </source>
</evidence>
<reference evidence="3 4" key="1">
    <citation type="submission" date="2019-02" db="EMBL/GenBank/DDBJ databases">
        <title>Genome sequencing of the rare red list fungi Dentipellis fragilis.</title>
        <authorList>
            <person name="Buettner E."/>
            <person name="Kellner H."/>
        </authorList>
    </citation>
    <scope>NUCLEOTIDE SEQUENCE [LARGE SCALE GENOMIC DNA]</scope>
    <source>
        <strain evidence="3 4">DSM 105465</strain>
    </source>
</reference>
<dbReference type="InterPro" id="IPR055509">
    <property type="entry name" value="DUF7082"/>
</dbReference>
<protein>
    <recommendedName>
        <fullName evidence="2">DUF7082 domain-containing protein</fullName>
    </recommendedName>
</protein>
<organism evidence="3 4">
    <name type="scientific">Dentipellis fragilis</name>
    <dbReference type="NCBI Taxonomy" id="205917"/>
    <lineage>
        <taxon>Eukaryota</taxon>
        <taxon>Fungi</taxon>
        <taxon>Dikarya</taxon>
        <taxon>Basidiomycota</taxon>
        <taxon>Agaricomycotina</taxon>
        <taxon>Agaricomycetes</taxon>
        <taxon>Russulales</taxon>
        <taxon>Hericiaceae</taxon>
        <taxon>Dentipellis</taxon>
    </lineage>
</organism>